<evidence type="ECO:0000313" key="2">
    <source>
        <dbReference type="Proteomes" id="UP000249661"/>
    </source>
</evidence>
<sequence length="657" mass="72525">MEIPNPDLPPNWPTQTQLQPPSKGKNKRRAPKSRTGCESCKKRRRRCDESKPACYECQRRGQTCPGYTRPFIRWGDEGKKRRKRVAGAAEIGRGDGAVAVTMAMTLPLVEDEDDLEDFGAGTQGERLPLAGDLADLLPASTPQALHNALALPGLSSARTPNQIDNLESLRRRLTDTSIPSFLVHLPALLVEYYFDYVCAMWSSFDSDLNPFRTNIARLWSQNAPIYYAIQSMAAASLAGDFPGMRAVGAQMQRRAIHALQEAMAVSPTLNDENLFYGLLMVGSTTAWHNGGDLGLPYLQAARRFLVRQSRSHAHKSPTSSSNSEVLTQQYPFFKQCLLYWNMLAAFVAQDISDVGAADSDGDGDSDHHLPIYVVNGQTLLHPWTGPLPTALQYFYQIARLIRSARHAPPISLTTAPETQQTNPLPYDDTIHSTPHAKAQTLETELLTFDVDGIGHHLPTGDTNTPANHFTILADAYRCVALLQIYHAFPAILVSRLHSQQGVHIPEHPALPILSAEMTPRQFRRHLALHIIALLETLPVTSGTRVMQPVLLAATAGSLVFSRGTPLGVAADAWAPFDAVDVEIAQARRRVSARLADLTRILPRPPLERVGDLVREVWRRADDAGACGGEERGGGQEDQEEAFWLDVMMERRLETIMG</sequence>
<dbReference type="Proteomes" id="UP000249661">
    <property type="component" value="Unassembled WGS sequence"/>
</dbReference>
<proteinExistence type="predicted"/>
<gene>
    <name evidence="1" type="ORF">BO66DRAFT_452482</name>
</gene>
<evidence type="ECO:0000313" key="1">
    <source>
        <dbReference type="EMBL" id="RAH69888.1"/>
    </source>
</evidence>
<protein>
    <submittedName>
        <fullName evidence="1">Uncharacterized protein</fullName>
    </submittedName>
</protein>
<dbReference type="EMBL" id="KZ824958">
    <property type="protein sequence ID" value="RAH69888.1"/>
    <property type="molecule type" value="Genomic_DNA"/>
</dbReference>
<organism evidence="1 2">
    <name type="scientific">Aspergillus aculeatinus CBS 121060</name>
    <dbReference type="NCBI Taxonomy" id="1448322"/>
    <lineage>
        <taxon>Eukaryota</taxon>
        <taxon>Fungi</taxon>
        <taxon>Dikarya</taxon>
        <taxon>Ascomycota</taxon>
        <taxon>Pezizomycotina</taxon>
        <taxon>Eurotiomycetes</taxon>
        <taxon>Eurotiomycetidae</taxon>
        <taxon>Eurotiales</taxon>
        <taxon>Aspergillaceae</taxon>
        <taxon>Aspergillus</taxon>
        <taxon>Aspergillus subgen. Circumdati</taxon>
    </lineage>
</organism>
<name>A0ACD1H8Q0_9EURO</name>
<keyword evidence="2" id="KW-1185">Reference proteome</keyword>
<accession>A0ACD1H8Q0</accession>
<reference evidence="1" key="1">
    <citation type="submission" date="2018-02" db="EMBL/GenBank/DDBJ databases">
        <title>The genomes of Aspergillus section Nigri reveals drivers in fungal speciation.</title>
        <authorList>
            <consortium name="DOE Joint Genome Institute"/>
            <person name="Vesth T.C."/>
            <person name="Nybo J."/>
            <person name="Theobald S."/>
            <person name="Brandl J."/>
            <person name="Frisvad J.C."/>
            <person name="Nielsen K.F."/>
            <person name="Lyhne E.K."/>
            <person name="Kogle M.E."/>
            <person name="Kuo A."/>
            <person name="Riley R."/>
            <person name="Clum A."/>
            <person name="Nolan M."/>
            <person name="Lipzen A."/>
            <person name="Salamov A."/>
            <person name="Henrissat B."/>
            <person name="Wiebenga A."/>
            <person name="De vries R.P."/>
            <person name="Grigoriev I.V."/>
            <person name="Mortensen U.H."/>
            <person name="Andersen M.R."/>
            <person name="Baker S.E."/>
        </authorList>
    </citation>
    <scope>NUCLEOTIDE SEQUENCE</scope>
    <source>
        <strain evidence="1">CBS 121060</strain>
    </source>
</reference>